<dbReference type="Pfam" id="PF00082">
    <property type="entry name" value="Peptidase_S8"/>
    <property type="match status" value="1"/>
</dbReference>
<keyword evidence="7 10" id="KW-0720">Serine protease</keyword>
<gene>
    <name evidence="14" type="ORF">AVL48_18575</name>
</gene>
<evidence type="ECO:0000313" key="14">
    <source>
        <dbReference type="EMBL" id="KZB88402.1"/>
    </source>
</evidence>
<comment type="similarity">
    <text evidence="2 10">Belongs to the peptidase S8 family.</text>
</comment>
<dbReference type="PANTHER" id="PTHR43806">
    <property type="entry name" value="PEPTIDASE S8"/>
    <property type="match status" value="1"/>
</dbReference>
<dbReference type="GO" id="GO:0006508">
    <property type="term" value="P:proteolysis"/>
    <property type="evidence" value="ECO:0007669"/>
    <property type="project" value="UniProtKB-KW"/>
</dbReference>
<evidence type="ECO:0000256" key="12">
    <source>
        <dbReference type="SAM" id="Phobius"/>
    </source>
</evidence>
<evidence type="ECO:0000256" key="8">
    <source>
        <dbReference type="ARBA" id="ARBA00022989"/>
    </source>
</evidence>
<keyword evidence="6 10" id="KW-0378">Hydrolase</keyword>
<keyword evidence="4 10" id="KW-0645">Protease</keyword>
<evidence type="ECO:0000256" key="6">
    <source>
        <dbReference type="ARBA" id="ARBA00022801"/>
    </source>
</evidence>
<dbReference type="Gene3D" id="3.40.50.200">
    <property type="entry name" value="Peptidase S8/S53 domain"/>
    <property type="match status" value="1"/>
</dbReference>
<evidence type="ECO:0000313" key="15">
    <source>
        <dbReference type="Proteomes" id="UP000076321"/>
    </source>
</evidence>
<dbReference type="InterPro" id="IPR015500">
    <property type="entry name" value="Peptidase_S8_subtilisin-rel"/>
</dbReference>
<feature type="region of interest" description="Disordered" evidence="11">
    <location>
        <begin position="1"/>
        <end position="33"/>
    </location>
</feature>
<dbReference type="PROSITE" id="PS51892">
    <property type="entry name" value="SUBTILASE"/>
    <property type="match status" value="1"/>
</dbReference>
<protein>
    <submittedName>
        <fullName evidence="14">Type VII secretion-associated serine protease mycosin</fullName>
    </submittedName>
</protein>
<dbReference type="Proteomes" id="UP000076321">
    <property type="component" value="Unassembled WGS sequence"/>
</dbReference>
<proteinExistence type="inferred from homology"/>
<feature type="domain" description="Peptidase S8/S53" evidence="13">
    <location>
        <begin position="2"/>
        <end position="249"/>
    </location>
</feature>
<evidence type="ECO:0000256" key="3">
    <source>
        <dbReference type="ARBA" id="ARBA00022475"/>
    </source>
</evidence>
<dbReference type="PROSITE" id="PS00137">
    <property type="entry name" value="SUBTILASE_HIS"/>
    <property type="match status" value="1"/>
</dbReference>
<dbReference type="AlphaFoldDB" id="A0A154MVT2"/>
<feature type="active site" description="Charge relay system" evidence="10">
    <location>
        <position position="3"/>
    </location>
</feature>
<dbReference type="PANTHER" id="PTHR43806:SF11">
    <property type="entry name" value="CEREVISIN-RELATED"/>
    <property type="match status" value="1"/>
</dbReference>
<sequence>MVDTGVDGNTPQLSGGRVKPGLDVTTPERKPANDDCFGHGTFVAGIIGAAVRPGTGFAGVAPEATILPIRCAITTEDGSPPVLTAAEMAKGIRAAVDGGARVINISASTDNPDPELAEAVRYAAQRDVVVVASAANTAQQGDPITYPASYPTVIAVGAIDMLGKKADFSQTGKFLSLVAPGVGVTSLGPGGAGHWVGSGTSYAAPFVAGVAALVRAYRPQLSAEQVKHRLEATADHPAAALPDARLGWGTVNAMAAVTTLLPEESGTAAPVVAAEPAPLPVPIRPDGPGEVVAVVATVSVPVLALLGLLVFRLCLGAKRRRWKRARVVEFSRPRTH</sequence>
<dbReference type="PROSITE" id="PS00138">
    <property type="entry name" value="SUBTILASE_SER"/>
    <property type="match status" value="1"/>
</dbReference>
<keyword evidence="9 12" id="KW-0472">Membrane</keyword>
<dbReference type="SUPFAM" id="SSF52743">
    <property type="entry name" value="Subtilisin-like"/>
    <property type="match status" value="1"/>
</dbReference>
<dbReference type="NCBIfam" id="TIGR03921">
    <property type="entry name" value="T7SS_mycosin"/>
    <property type="match status" value="1"/>
</dbReference>
<keyword evidence="8 12" id="KW-1133">Transmembrane helix</keyword>
<evidence type="ECO:0000256" key="11">
    <source>
        <dbReference type="SAM" id="MobiDB-lite"/>
    </source>
</evidence>
<comment type="subcellular location">
    <subcellularLocation>
        <location evidence="1">Cell membrane</location>
        <topology evidence="1">Single-pass membrane protein</topology>
    </subcellularLocation>
</comment>
<dbReference type="EMBL" id="LQCI01000002">
    <property type="protein sequence ID" value="KZB88402.1"/>
    <property type="molecule type" value="Genomic_DNA"/>
</dbReference>
<evidence type="ECO:0000256" key="9">
    <source>
        <dbReference type="ARBA" id="ARBA00023136"/>
    </source>
</evidence>
<keyword evidence="3" id="KW-1003">Cell membrane</keyword>
<dbReference type="InterPro" id="IPR023834">
    <property type="entry name" value="T7SS_pept_S8A_mycosin"/>
</dbReference>
<keyword evidence="5 12" id="KW-0812">Transmembrane</keyword>
<dbReference type="InterPro" id="IPR000209">
    <property type="entry name" value="Peptidase_S8/S53_dom"/>
</dbReference>
<dbReference type="InterPro" id="IPR022398">
    <property type="entry name" value="Peptidase_S8_His-AS"/>
</dbReference>
<evidence type="ECO:0000256" key="7">
    <source>
        <dbReference type="ARBA" id="ARBA00022825"/>
    </source>
</evidence>
<dbReference type="GO" id="GO:0004252">
    <property type="term" value="F:serine-type endopeptidase activity"/>
    <property type="evidence" value="ECO:0007669"/>
    <property type="project" value="UniProtKB-UniRule"/>
</dbReference>
<dbReference type="InterPro" id="IPR023828">
    <property type="entry name" value="Peptidase_S8_Ser-AS"/>
</dbReference>
<dbReference type="GO" id="GO:0005886">
    <property type="term" value="C:plasma membrane"/>
    <property type="evidence" value="ECO:0007669"/>
    <property type="project" value="UniProtKB-SubCell"/>
</dbReference>
<evidence type="ECO:0000259" key="13">
    <source>
        <dbReference type="Pfam" id="PF00082"/>
    </source>
</evidence>
<evidence type="ECO:0000256" key="10">
    <source>
        <dbReference type="PROSITE-ProRule" id="PRU01240"/>
    </source>
</evidence>
<feature type="active site" description="Charge relay system" evidence="10">
    <location>
        <position position="39"/>
    </location>
</feature>
<feature type="active site" description="Charge relay system" evidence="10">
    <location>
        <position position="201"/>
    </location>
</feature>
<dbReference type="InterPro" id="IPR036852">
    <property type="entry name" value="Peptidase_S8/S53_dom_sf"/>
</dbReference>
<name>A0A154MVT2_9PSEU</name>
<comment type="caution">
    <text evidence="14">The sequence shown here is derived from an EMBL/GenBank/DDBJ whole genome shotgun (WGS) entry which is preliminary data.</text>
</comment>
<evidence type="ECO:0000256" key="4">
    <source>
        <dbReference type="ARBA" id="ARBA00022670"/>
    </source>
</evidence>
<dbReference type="PRINTS" id="PR00723">
    <property type="entry name" value="SUBTILISIN"/>
</dbReference>
<reference evidence="14 15" key="1">
    <citation type="submission" date="2015-12" db="EMBL/GenBank/DDBJ databases">
        <title>Amycolatopsis regifaucium genome sequencing and assembly.</title>
        <authorList>
            <person name="Mayilraj S."/>
        </authorList>
    </citation>
    <scope>NUCLEOTIDE SEQUENCE [LARGE SCALE GENOMIC DNA]</scope>
    <source>
        <strain evidence="14 15">GY080</strain>
    </source>
</reference>
<feature type="transmembrane region" description="Helical" evidence="12">
    <location>
        <begin position="291"/>
        <end position="315"/>
    </location>
</feature>
<evidence type="ECO:0000256" key="1">
    <source>
        <dbReference type="ARBA" id="ARBA00004162"/>
    </source>
</evidence>
<evidence type="ECO:0000256" key="2">
    <source>
        <dbReference type="ARBA" id="ARBA00011073"/>
    </source>
</evidence>
<dbReference type="InterPro" id="IPR050131">
    <property type="entry name" value="Peptidase_S8_subtilisin-like"/>
</dbReference>
<accession>A0A154MVT2</accession>
<evidence type="ECO:0000256" key="5">
    <source>
        <dbReference type="ARBA" id="ARBA00022692"/>
    </source>
</evidence>
<organism evidence="14 15">
    <name type="scientific">Amycolatopsis regifaucium</name>
    <dbReference type="NCBI Taxonomy" id="546365"/>
    <lineage>
        <taxon>Bacteria</taxon>
        <taxon>Bacillati</taxon>
        <taxon>Actinomycetota</taxon>
        <taxon>Actinomycetes</taxon>
        <taxon>Pseudonocardiales</taxon>
        <taxon>Pseudonocardiaceae</taxon>
        <taxon>Amycolatopsis</taxon>
    </lineage>
</organism>